<evidence type="ECO:0000256" key="4">
    <source>
        <dbReference type="RuleBase" id="RU000639"/>
    </source>
</evidence>
<dbReference type="RefSeq" id="WP_252673420.1">
    <property type="nucleotide sequence ID" value="NZ_CP099547.1"/>
</dbReference>
<dbReference type="InterPro" id="IPR000740">
    <property type="entry name" value="GrpE"/>
</dbReference>
<dbReference type="EMBL" id="CP099547">
    <property type="protein sequence ID" value="USR79551.1"/>
    <property type="molecule type" value="Genomic_DNA"/>
</dbReference>
<dbReference type="InterPro" id="IPR013805">
    <property type="entry name" value="GrpE_CC"/>
</dbReference>
<protein>
    <recommendedName>
        <fullName evidence="3 4">Protein GrpE</fullName>
    </recommendedName>
    <alternativeName>
        <fullName evidence="3">HSP-70 cofactor</fullName>
    </alternativeName>
</protein>
<keyword evidence="9" id="KW-1185">Reference proteome</keyword>
<evidence type="ECO:0000256" key="6">
    <source>
        <dbReference type="SAM" id="Coils"/>
    </source>
</evidence>
<comment type="function">
    <text evidence="3 4">Participates actively in the response to hyperosmotic and heat shock by preventing the aggregation of stress-denatured proteins, in association with DnaK and GrpE. It is the nucleotide exchange factor for DnaK and may function as a thermosensor. Unfolded proteins bind initially to DnaJ; upon interaction with the DnaJ-bound protein, DnaK hydrolyzes its bound ATP, resulting in the formation of a stable complex. GrpE releases ADP from DnaK; ATP binding to DnaK triggers the release of the substrate protein, thus completing the reaction cycle. Several rounds of ATP-dependent interactions between DnaJ, DnaK and GrpE are required for fully efficient folding.</text>
</comment>
<organism evidence="8 9">
    <name type="scientific">Arcanobacterium pinnipediorum</name>
    <dbReference type="NCBI Taxonomy" id="1503041"/>
    <lineage>
        <taxon>Bacteria</taxon>
        <taxon>Bacillati</taxon>
        <taxon>Actinomycetota</taxon>
        <taxon>Actinomycetes</taxon>
        <taxon>Actinomycetales</taxon>
        <taxon>Actinomycetaceae</taxon>
        <taxon>Arcanobacterium</taxon>
    </lineage>
</organism>
<dbReference type="PROSITE" id="PS01071">
    <property type="entry name" value="GRPE"/>
    <property type="match status" value="1"/>
</dbReference>
<dbReference type="Gene3D" id="3.90.20.20">
    <property type="match status" value="1"/>
</dbReference>
<feature type="compositionally biased region" description="Low complexity" evidence="7">
    <location>
        <begin position="26"/>
        <end position="38"/>
    </location>
</feature>
<dbReference type="PANTHER" id="PTHR21237">
    <property type="entry name" value="GRPE PROTEIN"/>
    <property type="match status" value="1"/>
</dbReference>
<dbReference type="SUPFAM" id="SSF51064">
    <property type="entry name" value="Head domain of nucleotide exchange factor GrpE"/>
    <property type="match status" value="1"/>
</dbReference>
<evidence type="ECO:0000256" key="3">
    <source>
        <dbReference type="HAMAP-Rule" id="MF_01151"/>
    </source>
</evidence>
<accession>A0ABY5AHR7</accession>
<reference evidence="8" key="1">
    <citation type="submission" date="2022-06" db="EMBL/GenBank/DDBJ databases">
        <title>Complete Genome Sequence of Arcanobacterium pinnipediorum strain DSM 28752 isolated from a harbour seal.</title>
        <authorList>
            <person name="Borowiak M."/>
            <person name="Kreitlow A."/>
            <person name="Alssahen M."/>
            <person name="Malorny B."/>
            <person name="Laemmler C."/>
            <person name="Prenger-Berninghoff E."/>
            <person name="Siebert U."/>
            <person name="Ploetz M."/>
            <person name="Abdulmawjood A."/>
        </authorList>
    </citation>
    <scope>NUCLEOTIDE SEQUENCE</scope>
    <source>
        <strain evidence="8">DSM 28752</strain>
    </source>
</reference>
<feature type="region of interest" description="Disordered" evidence="7">
    <location>
        <begin position="1"/>
        <end position="57"/>
    </location>
</feature>
<feature type="coiled-coil region" evidence="6">
    <location>
        <begin position="58"/>
        <end position="85"/>
    </location>
</feature>
<name>A0ABY5AHR7_9ACTO</name>
<dbReference type="Proteomes" id="UP001056109">
    <property type="component" value="Chromosome"/>
</dbReference>
<dbReference type="PRINTS" id="PR00773">
    <property type="entry name" value="GRPEPROTEIN"/>
</dbReference>
<dbReference type="CDD" id="cd00446">
    <property type="entry name" value="GrpE"/>
    <property type="match status" value="1"/>
</dbReference>
<evidence type="ECO:0000313" key="9">
    <source>
        <dbReference type="Proteomes" id="UP001056109"/>
    </source>
</evidence>
<evidence type="ECO:0000256" key="7">
    <source>
        <dbReference type="SAM" id="MobiDB-lite"/>
    </source>
</evidence>
<dbReference type="PANTHER" id="PTHR21237:SF23">
    <property type="entry name" value="GRPE PROTEIN HOMOLOG, MITOCHONDRIAL"/>
    <property type="match status" value="1"/>
</dbReference>
<keyword evidence="2 3" id="KW-0143">Chaperone</keyword>
<evidence type="ECO:0000256" key="5">
    <source>
        <dbReference type="RuleBase" id="RU004478"/>
    </source>
</evidence>
<keyword evidence="3 4" id="KW-0346">Stress response</keyword>
<dbReference type="Gene3D" id="2.30.22.10">
    <property type="entry name" value="Head domain of nucleotide exchange factor GrpE"/>
    <property type="match status" value="1"/>
</dbReference>
<dbReference type="HAMAP" id="MF_01151">
    <property type="entry name" value="GrpE"/>
    <property type="match status" value="1"/>
</dbReference>
<comment type="subunit">
    <text evidence="3">Homodimer.</text>
</comment>
<sequence>MVDEPLNPHSQSEDDQQLEHNEAADQTTEPAAQPTEETSQPEPGISAVEDGEPELSQADQALLKVAELEEQLARRNADLYNLRQEYNGYVKRSKADGIMQYEAGVNKVLDILLPVLDDAALARLHGDLEGPTGAIITKLESTLETNFKLERFGAEGDLFDPNLHEALMATTSSDVEEEQISQLIQPGYKVGERILRPARVGVVKPE</sequence>
<evidence type="ECO:0000256" key="2">
    <source>
        <dbReference type="ARBA" id="ARBA00023186"/>
    </source>
</evidence>
<dbReference type="SUPFAM" id="SSF58014">
    <property type="entry name" value="Coiled-coil domain of nucleotide exchange factor GrpE"/>
    <property type="match status" value="1"/>
</dbReference>
<comment type="similarity">
    <text evidence="1 3 5">Belongs to the GrpE family.</text>
</comment>
<dbReference type="Pfam" id="PF01025">
    <property type="entry name" value="GrpE"/>
    <property type="match status" value="1"/>
</dbReference>
<keyword evidence="6" id="KW-0175">Coiled coil</keyword>
<proteinExistence type="inferred from homology"/>
<keyword evidence="3" id="KW-0963">Cytoplasm</keyword>
<evidence type="ECO:0000313" key="8">
    <source>
        <dbReference type="EMBL" id="USR79551.1"/>
    </source>
</evidence>
<evidence type="ECO:0000256" key="1">
    <source>
        <dbReference type="ARBA" id="ARBA00009054"/>
    </source>
</evidence>
<gene>
    <name evidence="3 8" type="primary">grpE</name>
    <name evidence="8" type="ORF">NG665_00695</name>
</gene>
<dbReference type="InterPro" id="IPR009012">
    <property type="entry name" value="GrpE_head"/>
</dbReference>
<comment type="subcellular location">
    <subcellularLocation>
        <location evidence="3">Cytoplasm</location>
    </subcellularLocation>
</comment>